<evidence type="ECO:0000256" key="2">
    <source>
        <dbReference type="ARBA" id="ARBA00022803"/>
    </source>
</evidence>
<proteinExistence type="predicted"/>
<feature type="repeat" description="TPR" evidence="3">
    <location>
        <begin position="155"/>
        <end position="188"/>
    </location>
</feature>
<protein>
    <submittedName>
        <fullName evidence="4">Uncharacterized protein</fullName>
    </submittedName>
</protein>
<accession>A0A2U1SRI6</accession>
<dbReference type="InterPro" id="IPR019734">
    <property type="entry name" value="TPR_rpt"/>
</dbReference>
<organism evidence="4 5">
    <name type="scientific">Methylosinus sporium</name>
    <dbReference type="NCBI Taxonomy" id="428"/>
    <lineage>
        <taxon>Bacteria</taxon>
        <taxon>Pseudomonadati</taxon>
        <taxon>Pseudomonadota</taxon>
        <taxon>Alphaproteobacteria</taxon>
        <taxon>Hyphomicrobiales</taxon>
        <taxon>Methylocystaceae</taxon>
        <taxon>Methylosinus</taxon>
    </lineage>
</organism>
<evidence type="ECO:0000256" key="1">
    <source>
        <dbReference type="ARBA" id="ARBA00022737"/>
    </source>
</evidence>
<dbReference type="RefSeq" id="WP_108916919.1">
    <property type="nucleotide sequence ID" value="NZ_BGJY01000012.1"/>
</dbReference>
<sequence>MKSKQQKRHAAAAPRPAEANEFLAGLMASLKADDLSTAVRKIDASRALVDRHAFASYLAGLVRVSLGQDEAAIDHFGKAIAIDPDHAQALYGRAVALQKSGRVDAAIADHEKSLRLDPGNVEGWLNYGDTLQMAGRGGAAVEAYGRLLALAPSHAQGLANRGLSLHAIGEDARAIEDYDRAIALLPADPVLLRNKAVSLARLARHEDALDYFARAFALDPSCLDAADGALAALVALRLFEEAVSFCDTVLSLSPGHVPALLTKANALHETKRYAAALAIFDEALARAPQDPKLLTNRGMCLFELGRLEEAQSCALAAIAADPTFALAWRCRGMVEMRRSDLDNALASFDAALRLADDEPDVHCGRGIVLKELGRFDEARVEFDRALAIDPRHAETKANKGTLLLLRGEFEQGLDLFEHRWVLDDRPKTEIAYRWPEWRGEPLAGKSILILDEAGLGDALQFIRYAPLLAKAGAKVAYHCRPALQRLMRGLGENVEIIAAPAQDAAYDYCVTLCSLPRAFGTRAETIPGESYLRAEPERAALWRERLSGEGLKVGIAWHGSSHSRSDHARAAPLSAFAPLGAIAGVRLYSLQKNFGADQLRDAPMPVMSFGEDFDAGADAFVDTAAVIENLDLVVTIDTSIAHLAGALGKPVWIAIKQAPEWRWQLEREDSPWYNSARLFRQRTRGDWSDVFARMAQELEALAAPRAKAAEAEAILIPGSVGELIDRITILEIKAEKIADAAKRANVARELALLQGLRAERGFAGGALDALTRELKETNLALWNIEDDIRNCEKRSDFGPQFIALARSVYQRNDHRAALKKRINLACGSLIVEEKSYDEAPRAS</sequence>
<reference evidence="4 5" key="1">
    <citation type="journal article" date="2018" name="Appl. Microbiol. Biotechnol.">
        <title>Co-cultivation of the strictly anaerobic methanogen Methanosarcina barkeri with aerobic methanotrophs in an oxygen-limited membrane bioreactor.</title>
        <authorList>
            <person name="In 't Zandt M.H."/>
            <person name="van den Bosch T.J.M."/>
            <person name="Rijkers R."/>
            <person name="van Kessel M.A.H.J."/>
            <person name="Jetten M.S.M."/>
            <person name="Welte C.U."/>
        </authorList>
    </citation>
    <scope>NUCLEOTIDE SEQUENCE [LARGE SCALE GENOMIC DNA]</scope>
    <source>
        <strain evidence="4 5">DSM 17706</strain>
    </source>
</reference>
<name>A0A2U1SRI6_METSR</name>
<dbReference type="SMART" id="SM00028">
    <property type="entry name" value="TPR"/>
    <property type="match status" value="10"/>
</dbReference>
<gene>
    <name evidence="4" type="ORF">C5689_08900</name>
</gene>
<dbReference type="PANTHER" id="PTHR44858:SF1">
    <property type="entry name" value="UDP-N-ACETYLGLUCOSAMINE--PEPTIDE N-ACETYLGLUCOSAMINYLTRANSFERASE SPINDLY-RELATED"/>
    <property type="match status" value="1"/>
</dbReference>
<dbReference type="InterPro" id="IPR046163">
    <property type="entry name" value="DUF6165"/>
</dbReference>
<dbReference type="Proteomes" id="UP000245137">
    <property type="component" value="Unassembled WGS sequence"/>
</dbReference>
<dbReference type="AlphaFoldDB" id="A0A2U1SRI6"/>
<evidence type="ECO:0000256" key="3">
    <source>
        <dbReference type="PROSITE-ProRule" id="PRU00339"/>
    </source>
</evidence>
<dbReference type="SUPFAM" id="SSF48452">
    <property type="entry name" value="TPR-like"/>
    <property type="match status" value="2"/>
</dbReference>
<feature type="repeat" description="TPR" evidence="3">
    <location>
        <begin position="53"/>
        <end position="86"/>
    </location>
</feature>
<dbReference type="EMBL" id="PUIV01000010">
    <property type="protein sequence ID" value="PWB94222.1"/>
    <property type="molecule type" value="Genomic_DNA"/>
</dbReference>
<feature type="repeat" description="TPR" evidence="3">
    <location>
        <begin position="325"/>
        <end position="358"/>
    </location>
</feature>
<feature type="repeat" description="TPR" evidence="3">
    <location>
        <begin position="359"/>
        <end position="392"/>
    </location>
</feature>
<dbReference type="Pfam" id="PF13414">
    <property type="entry name" value="TPR_11"/>
    <property type="match status" value="1"/>
</dbReference>
<dbReference type="Pfam" id="PF14559">
    <property type="entry name" value="TPR_19"/>
    <property type="match status" value="1"/>
</dbReference>
<keyword evidence="2 3" id="KW-0802">TPR repeat</keyword>
<evidence type="ECO:0000313" key="4">
    <source>
        <dbReference type="EMBL" id="PWB94222.1"/>
    </source>
</evidence>
<dbReference type="PROSITE" id="PS50005">
    <property type="entry name" value="TPR"/>
    <property type="match status" value="6"/>
</dbReference>
<dbReference type="InterPro" id="IPR050498">
    <property type="entry name" value="Ycf3"/>
</dbReference>
<dbReference type="PANTHER" id="PTHR44858">
    <property type="entry name" value="TETRATRICOPEPTIDE REPEAT PROTEIN 6"/>
    <property type="match status" value="1"/>
</dbReference>
<keyword evidence="1" id="KW-0677">Repeat</keyword>
<dbReference type="Gene3D" id="3.40.50.2000">
    <property type="entry name" value="Glycogen Phosphorylase B"/>
    <property type="match status" value="1"/>
</dbReference>
<dbReference type="Gene3D" id="1.25.40.10">
    <property type="entry name" value="Tetratricopeptide repeat domain"/>
    <property type="match status" value="3"/>
</dbReference>
<comment type="caution">
    <text evidence="4">The sequence shown here is derived from an EMBL/GenBank/DDBJ whole genome shotgun (WGS) entry which is preliminary data.</text>
</comment>
<feature type="repeat" description="TPR" evidence="3">
    <location>
        <begin position="87"/>
        <end position="120"/>
    </location>
</feature>
<keyword evidence="5" id="KW-1185">Reference proteome</keyword>
<dbReference type="InterPro" id="IPR011990">
    <property type="entry name" value="TPR-like_helical_dom_sf"/>
</dbReference>
<feature type="repeat" description="TPR" evidence="3">
    <location>
        <begin position="189"/>
        <end position="222"/>
    </location>
</feature>
<dbReference type="SUPFAM" id="SSF53756">
    <property type="entry name" value="UDP-Glycosyltransferase/glycogen phosphorylase"/>
    <property type="match status" value="1"/>
</dbReference>
<dbReference type="Pfam" id="PF19662">
    <property type="entry name" value="DUF6165"/>
    <property type="match status" value="1"/>
</dbReference>
<dbReference type="Pfam" id="PF13432">
    <property type="entry name" value="TPR_16"/>
    <property type="match status" value="3"/>
</dbReference>
<dbReference type="OrthoDB" id="6193797at2"/>
<evidence type="ECO:0000313" key="5">
    <source>
        <dbReference type="Proteomes" id="UP000245137"/>
    </source>
</evidence>